<protein>
    <submittedName>
        <fullName evidence="2">Uncharacterized protein</fullName>
    </submittedName>
</protein>
<reference evidence="2 3" key="1">
    <citation type="journal article" date="2021" name="BMC Biol.">
        <title>Horizontally acquired antibacterial genes associated with adaptive radiation of ladybird beetles.</title>
        <authorList>
            <person name="Li H.S."/>
            <person name="Tang X.F."/>
            <person name="Huang Y.H."/>
            <person name="Xu Z.Y."/>
            <person name="Chen M.L."/>
            <person name="Du X.Y."/>
            <person name="Qiu B.Y."/>
            <person name="Chen P.T."/>
            <person name="Zhang W."/>
            <person name="Slipinski A."/>
            <person name="Escalona H.E."/>
            <person name="Waterhouse R.M."/>
            <person name="Zwick A."/>
            <person name="Pang H."/>
        </authorList>
    </citation>
    <scope>NUCLEOTIDE SEQUENCE [LARGE SCALE GENOMIC DNA]</scope>
    <source>
        <strain evidence="2">SYSU2018</strain>
    </source>
</reference>
<organism evidence="2 3">
    <name type="scientific">Cryptolaemus montrouzieri</name>
    <dbReference type="NCBI Taxonomy" id="559131"/>
    <lineage>
        <taxon>Eukaryota</taxon>
        <taxon>Metazoa</taxon>
        <taxon>Ecdysozoa</taxon>
        <taxon>Arthropoda</taxon>
        <taxon>Hexapoda</taxon>
        <taxon>Insecta</taxon>
        <taxon>Pterygota</taxon>
        <taxon>Neoptera</taxon>
        <taxon>Endopterygota</taxon>
        <taxon>Coleoptera</taxon>
        <taxon>Polyphaga</taxon>
        <taxon>Cucujiformia</taxon>
        <taxon>Coccinelloidea</taxon>
        <taxon>Coccinellidae</taxon>
        <taxon>Scymninae</taxon>
        <taxon>Scymnini</taxon>
        <taxon>Cryptolaemus</taxon>
    </lineage>
</organism>
<keyword evidence="3" id="KW-1185">Reference proteome</keyword>
<evidence type="ECO:0000313" key="3">
    <source>
        <dbReference type="Proteomes" id="UP001516400"/>
    </source>
</evidence>
<evidence type="ECO:0000313" key="2">
    <source>
        <dbReference type="EMBL" id="KAL3271123.1"/>
    </source>
</evidence>
<sequence length="84" mass="9008">MGGPSLMRKRMLNIIAHCIGMYGDPVCENTKAIGRIGSAWLKRQHKLQPALFPFTSSQGKGSGETPALLSKTAEGQLMNGRAGH</sequence>
<proteinExistence type="predicted"/>
<evidence type="ECO:0000256" key="1">
    <source>
        <dbReference type="SAM" id="MobiDB-lite"/>
    </source>
</evidence>
<gene>
    <name evidence="2" type="ORF">HHI36_021620</name>
</gene>
<accession>A0ABD2MX99</accession>
<dbReference type="EMBL" id="JABFTP020000042">
    <property type="protein sequence ID" value="KAL3271123.1"/>
    <property type="molecule type" value="Genomic_DNA"/>
</dbReference>
<dbReference type="AlphaFoldDB" id="A0ABD2MX99"/>
<name>A0ABD2MX99_9CUCU</name>
<dbReference type="Proteomes" id="UP001516400">
    <property type="component" value="Unassembled WGS sequence"/>
</dbReference>
<feature type="region of interest" description="Disordered" evidence="1">
    <location>
        <begin position="53"/>
        <end position="84"/>
    </location>
</feature>
<comment type="caution">
    <text evidence="2">The sequence shown here is derived from an EMBL/GenBank/DDBJ whole genome shotgun (WGS) entry which is preliminary data.</text>
</comment>